<dbReference type="Proteomes" id="UP000230837">
    <property type="component" value="Unassembled WGS sequence"/>
</dbReference>
<feature type="domain" description="Large ribosomal subunit protein uL5 N-terminal" evidence="7">
    <location>
        <begin position="23"/>
        <end position="78"/>
    </location>
</feature>
<feature type="domain" description="Large ribosomal subunit protein uL5 C-terminal" evidence="8">
    <location>
        <begin position="83"/>
        <end position="174"/>
    </location>
</feature>
<evidence type="ECO:0000256" key="2">
    <source>
        <dbReference type="ARBA" id="ARBA00022980"/>
    </source>
</evidence>
<dbReference type="InterPro" id="IPR031310">
    <property type="entry name" value="Ribosomal_uL5_N"/>
</dbReference>
<proteinExistence type="inferred from homology"/>
<evidence type="ECO:0000259" key="8">
    <source>
        <dbReference type="Pfam" id="PF00673"/>
    </source>
</evidence>
<dbReference type="GO" id="GO:1990904">
    <property type="term" value="C:ribonucleoprotein complex"/>
    <property type="evidence" value="ECO:0007669"/>
    <property type="project" value="UniProtKB-KW"/>
</dbReference>
<dbReference type="SUPFAM" id="SSF55282">
    <property type="entry name" value="RL5-like"/>
    <property type="match status" value="1"/>
</dbReference>
<dbReference type="Gene3D" id="3.30.1440.10">
    <property type="match status" value="1"/>
</dbReference>
<comment type="similarity">
    <text evidence="1 6">Belongs to the universal ribosomal protein uL5 family.</text>
</comment>
<dbReference type="GO" id="GO:0005840">
    <property type="term" value="C:ribosome"/>
    <property type="evidence" value="ECO:0007669"/>
    <property type="project" value="UniProtKB-KW"/>
</dbReference>
<keyword evidence="3 6" id="KW-0687">Ribonucleoprotein</keyword>
<name>A0A2M7ING0_9BACT</name>
<dbReference type="Pfam" id="PF00281">
    <property type="entry name" value="Ribosomal_L5"/>
    <property type="match status" value="1"/>
</dbReference>
<dbReference type="PANTHER" id="PTHR11994">
    <property type="entry name" value="60S RIBOSOMAL PROTEIN L11-RELATED"/>
    <property type="match status" value="1"/>
</dbReference>
<evidence type="ECO:0000256" key="3">
    <source>
        <dbReference type="ARBA" id="ARBA00023274"/>
    </source>
</evidence>
<dbReference type="FunFam" id="3.30.1440.10:FF:000001">
    <property type="entry name" value="50S ribosomal protein L5"/>
    <property type="match status" value="1"/>
</dbReference>
<evidence type="ECO:0000256" key="1">
    <source>
        <dbReference type="ARBA" id="ARBA00008553"/>
    </source>
</evidence>
<reference evidence="10" key="1">
    <citation type="submission" date="2017-09" db="EMBL/GenBank/DDBJ databases">
        <title>Depth-based differentiation of microbial function through sediment-hosted aquifers and enrichment of novel symbionts in the deep terrestrial subsurface.</title>
        <authorList>
            <person name="Probst A.J."/>
            <person name="Ladd B."/>
            <person name="Jarett J.K."/>
            <person name="Geller-Mcgrath D.E."/>
            <person name="Sieber C.M.K."/>
            <person name="Emerson J.B."/>
            <person name="Anantharaman K."/>
            <person name="Thomas B.C."/>
            <person name="Malmstrom R."/>
            <person name="Stieglmeier M."/>
            <person name="Klingl A."/>
            <person name="Woyke T."/>
            <person name="Ryan C.M."/>
            <person name="Banfield J.F."/>
        </authorList>
    </citation>
    <scope>NUCLEOTIDE SEQUENCE [LARGE SCALE GENOMIC DNA]</scope>
</reference>
<evidence type="ECO:0000256" key="4">
    <source>
        <dbReference type="ARBA" id="ARBA00035245"/>
    </source>
</evidence>
<dbReference type="InterPro" id="IPR002132">
    <property type="entry name" value="Ribosomal_uL5"/>
</dbReference>
<dbReference type="Pfam" id="PF00673">
    <property type="entry name" value="Ribosomal_L5_C"/>
    <property type="match status" value="1"/>
</dbReference>
<evidence type="ECO:0000313" key="9">
    <source>
        <dbReference type="EMBL" id="PIW96886.1"/>
    </source>
</evidence>
<dbReference type="GO" id="GO:0006412">
    <property type="term" value="P:translation"/>
    <property type="evidence" value="ECO:0007669"/>
    <property type="project" value="InterPro"/>
</dbReference>
<gene>
    <name evidence="9" type="ORF">COZ82_02620</name>
</gene>
<evidence type="ECO:0000256" key="5">
    <source>
        <dbReference type="ARBA" id="ARBA00035461"/>
    </source>
</evidence>
<accession>A0A2M7ING0</accession>
<dbReference type="EMBL" id="PFHR01000137">
    <property type="protein sequence ID" value="PIW96886.1"/>
    <property type="molecule type" value="Genomic_DNA"/>
</dbReference>
<dbReference type="GO" id="GO:0003735">
    <property type="term" value="F:structural constituent of ribosome"/>
    <property type="evidence" value="ECO:0007669"/>
    <property type="project" value="InterPro"/>
</dbReference>
<sequence length="179" mass="19936">MKTTLVKINSAFDAMKDTFGYKNVMQAPKIEKIVVSIGTGRVQDKQKEALIRDRLALITGQKPAPRAAKQSIASFKLREGEIIGYQVTIRGTRMQHFIDKLINIALPQTRDFRGLKVTAIDEMGNITIGIKENTIFPECSDEDIKDVFSLAVTIVTTAKTKAEAEAFFRHIGLPLKKAE</sequence>
<dbReference type="AlphaFoldDB" id="A0A2M7ING0"/>
<evidence type="ECO:0000313" key="10">
    <source>
        <dbReference type="Proteomes" id="UP000230837"/>
    </source>
</evidence>
<dbReference type="PIRSF" id="PIRSF002161">
    <property type="entry name" value="Ribosomal_L5"/>
    <property type="match status" value="1"/>
</dbReference>
<evidence type="ECO:0000256" key="6">
    <source>
        <dbReference type="RuleBase" id="RU003930"/>
    </source>
</evidence>
<keyword evidence="2 6" id="KW-0689">Ribosomal protein</keyword>
<dbReference type="InterPro" id="IPR031309">
    <property type="entry name" value="Ribosomal_uL5_C"/>
</dbReference>
<dbReference type="InterPro" id="IPR020930">
    <property type="entry name" value="Ribosomal_uL5_bac-type"/>
</dbReference>
<comment type="caution">
    <text evidence="9">The sequence shown here is derived from an EMBL/GenBank/DDBJ whole genome shotgun (WGS) entry which is preliminary data.</text>
</comment>
<protein>
    <recommendedName>
        <fullName evidence="4">Large ribosomal subunit protein uL5</fullName>
    </recommendedName>
    <alternativeName>
        <fullName evidence="5">50S ribosomal protein L5</fullName>
    </alternativeName>
</protein>
<dbReference type="NCBIfam" id="NF000585">
    <property type="entry name" value="PRK00010.1"/>
    <property type="match status" value="1"/>
</dbReference>
<organism evidence="9 10">
    <name type="scientific">Candidatus Kaiserbacteria bacterium CG_4_8_14_3_um_filter_38_9</name>
    <dbReference type="NCBI Taxonomy" id="1974599"/>
    <lineage>
        <taxon>Bacteria</taxon>
        <taxon>Candidatus Kaiseribacteriota</taxon>
    </lineage>
</organism>
<dbReference type="InterPro" id="IPR022803">
    <property type="entry name" value="Ribosomal_uL5_dom_sf"/>
</dbReference>
<evidence type="ECO:0000259" key="7">
    <source>
        <dbReference type="Pfam" id="PF00281"/>
    </source>
</evidence>